<proteinExistence type="predicted"/>
<evidence type="ECO:0000313" key="3">
    <source>
        <dbReference type="Proteomes" id="UP001151760"/>
    </source>
</evidence>
<evidence type="ECO:0000256" key="1">
    <source>
        <dbReference type="SAM" id="MobiDB-lite"/>
    </source>
</evidence>
<sequence length="57" mass="6414">MPHHLPLPSSPSRIPDYDDVMPPDTYSVQAPSGGVTMMMSTSRMMFTTILKILYSQR</sequence>
<feature type="region of interest" description="Disordered" evidence="1">
    <location>
        <begin position="1"/>
        <end position="22"/>
    </location>
</feature>
<reference evidence="2" key="1">
    <citation type="journal article" date="2022" name="Int. J. Mol. Sci.">
        <title>Draft Genome of Tanacetum Coccineum: Genomic Comparison of Closely Related Tanacetum-Family Plants.</title>
        <authorList>
            <person name="Yamashiro T."/>
            <person name="Shiraishi A."/>
            <person name="Nakayama K."/>
            <person name="Satake H."/>
        </authorList>
    </citation>
    <scope>NUCLEOTIDE SEQUENCE</scope>
</reference>
<name>A0ABQ5IS38_9ASTR</name>
<dbReference type="EMBL" id="BQNB010021026">
    <property type="protein sequence ID" value="GJU02098.1"/>
    <property type="molecule type" value="Genomic_DNA"/>
</dbReference>
<feature type="compositionally biased region" description="Low complexity" evidence="1">
    <location>
        <begin position="1"/>
        <end position="12"/>
    </location>
</feature>
<comment type="caution">
    <text evidence="2">The sequence shown here is derived from an EMBL/GenBank/DDBJ whole genome shotgun (WGS) entry which is preliminary data.</text>
</comment>
<reference evidence="2" key="2">
    <citation type="submission" date="2022-01" db="EMBL/GenBank/DDBJ databases">
        <authorList>
            <person name="Yamashiro T."/>
            <person name="Shiraishi A."/>
            <person name="Satake H."/>
            <person name="Nakayama K."/>
        </authorList>
    </citation>
    <scope>NUCLEOTIDE SEQUENCE</scope>
</reference>
<gene>
    <name evidence="2" type="ORF">Tco_1112436</name>
</gene>
<accession>A0ABQ5IS38</accession>
<protein>
    <submittedName>
        <fullName evidence="2">Uncharacterized protein</fullName>
    </submittedName>
</protein>
<dbReference type="Proteomes" id="UP001151760">
    <property type="component" value="Unassembled WGS sequence"/>
</dbReference>
<feature type="non-terminal residue" evidence="2">
    <location>
        <position position="57"/>
    </location>
</feature>
<evidence type="ECO:0000313" key="2">
    <source>
        <dbReference type="EMBL" id="GJU02098.1"/>
    </source>
</evidence>
<organism evidence="2 3">
    <name type="scientific">Tanacetum coccineum</name>
    <dbReference type="NCBI Taxonomy" id="301880"/>
    <lineage>
        <taxon>Eukaryota</taxon>
        <taxon>Viridiplantae</taxon>
        <taxon>Streptophyta</taxon>
        <taxon>Embryophyta</taxon>
        <taxon>Tracheophyta</taxon>
        <taxon>Spermatophyta</taxon>
        <taxon>Magnoliopsida</taxon>
        <taxon>eudicotyledons</taxon>
        <taxon>Gunneridae</taxon>
        <taxon>Pentapetalae</taxon>
        <taxon>asterids</taxon>
        <taxon>campanulids</taxon>
        <taxon>Asterales</taxon>
        <taxon>Asteraceae</taxon>
        <taxon>Asteroideae</taxon>
        <taxon>Anthemideae</taxon>
        <taxon>Anthemidinae</taxon>
        <taxon>Tanacetum</taxon>
    </lineage>
</organism>
<keyword evidence="3" id="KW-1185">Reference proteome</keyword>